<dbReference type="EMBL" id="BGZK01000696">
    <property type="protein sequence ID" value="GBP56585.1"/>
    <property type="molecule type" value="Genomic_DNA"/>
</dbReference>
<accession>A0A4C1X2T4</accession>
<protein>
    <submittedName>
        <fullName evidence="2">Uncharacterized protein</fullName>
    </submittedName>
</protein>
<evidence type="ECO:0000313" key="3">
    <source>
        <dbReference type="Proteomes" id="UP000299102"/>
    </source>
</evidence>
<reference evidence="2 3" key="1">
    <citation type="journal article" date="2019" name="Commun. Biol.">
        <title>The bagworm genome reveals a unique fibroin gene that provides high tensile strength.</title>
        <authorList>
            <person name="Kono N."/>
            <person name="Nakamura H."/>
            <person name="Ohtoshi R."/>
            <person name="Tomita M."/>
            <person name="Numata K."/>
            <person name="Arakawa K."/>
        </authorList>
    </citation>
    <scope>NUCLEOTIDE SEQUENCE [LARGE SCALE GENOMIC DNA]</scope>
</reference>
<name>A0A4C1X2T4_EUMVA</name>
<evidence type="ECO:0000313" key="2">
    <source>
        <dbReference type="EMBL" id="GBP56585.1"/>
    </source>
</evidence>
<feature type="region of interest" description="Disordered" evidence="1">
    <location>
        <begin position="1"/>
        <end position="29"/>
    </location>
</feature>
<sequence length="105" mass="11094">MASVIPDRQRQGGLMVSEVTPDEKQIATTPPRACPLAAAQVVINGEKPLFHPDSPASPAHFTTKMTVVAPKQTTVGVKNISAAGTKPSPPTKVKLPPPICFREKS</sequence>
<comment type="caution">
    <text evidence="2">The sequence shown here is derived from an EMBL/GenBank/DDBJ whole genome shotgun (WGS) entry which is preliminary data.</text>
</comment>
<gene>
    <name evidence="2" type="ORF">EVAR_80348_1</name>
</gene>
<proteinExistence type="predicted"/>
<keyword evidence="3" id="KW-1185">Reference proteome</keyword>
<dbReference type="Proteomes" id="UP000299102">
    <property type="component" value="Unassembled WGS sequence"/>
</dbReference>
<dbReference type="AlphaFoldDB" id="A0A4C1X2T4"/>
<organism evidence="2 3">
    <name type="scientific">Eumeta variegata</name>
    <name type="common">Bagworm moth</name>
    <name type="synonym">Eumeta japonica</name>
    <dbReference type="NCBI Taxonomy" id="151549"/>
    <lineage>
        <taxon>Eukaryota</taxon>
        <taxon>Metazoa</taxon>
        <taxon>Ecdysozoa</taxon>
        <taxon>Arthropoda</taxon>
        <taxon>Hexapoda</taxon>
        <taxon>Insecta</taxon>
        <taxon>Pterygota</taxon>
        <taxon>Neoptera</taxon>
        <taxon>Endopterygota</taxon>
        <taxon>Lepidoptera</taxon>
        <taxon>Glossata</taxon>
        <taxon>Ditrysia</taxon>
        <taxon>Tineoidea</taxon>
        <taxon>Psychidae</taxon>
        <taxon>Oiketicinae</taxon>
        <taxon>Eumeta</taxon>
    </lineage>
</organism>
<evidence type="ECO:0000256" key="1">
    <source>
        <dbReference type="SAM" id="MobiDB-lite"/>
    </source>
</evidence>